<keyword evidence="2" id="KW-0732">Signal</keyword>
<gene>
    <name evidence="3" type="ORF">US29_C0056G0008</name>
</gene>
<name>A0A0G0FAJ0_9BACT</name>
<evidence type="ECO:0000256" key="1">
    <source>
        <dbReference type="SAM" id="MobiDB-lite"/>
    </source>
</evidence>
<sequence>MSKKLLTIGILSLGIMSVFGVSQALAYRGDATVVGPNYTEEREVAMEQVMTEKDYEAWKELMTEDGRTPGVLNKVDTQEEFNQFAEAYVLSHEGKTEEANAIRAELGLGNGEGKGQGNGSRGNGNCNMAE</sequence>
<evidence type="ECO:0000256" key="2">
    <source>
        <dbReference type="SAM" id="SignalP"/>
    </source>
</evidence>
<evidence type="ECO:0000313" key="4">
    <source>
        <dbReference type="Proteomes" id="UP000033886"/>
    </source>
</evidence>
<protein>
    <submittedName>
        <fullName evidence="3">Uncharacterized protein</fullName>
    </submittedName>
</protein>
<reference evidence="3 4" key="1">
    <citation type="journal article" date="2015" name="Nature">
        <title>rRNA introns, odd ribosomes, and small enigmatic genomes across a large radiation of phyla.</title>
        <authorList>
            <person name="Brown C.T."/>
            <person name="Hug L.A."/>
            <person name="Thomas B.C."/>
            <person name="Sharon I."/>
            <person name="Castelle C.J."/>
            <person name="Singh A."/>
            <person name="Wilkins M.J."/>
            <person name="Williams K.H."/>
            <person name="Banfield J.F."/>
        </authorList>
    </citation>
    <scope>NUCLEOTIDE SEQUENCE [LARGE SCALE GENOMIC DNA]</scope>
</reference>
<comment type="caution">
    <text evidence="3">The sequence shown here is derived from an EMBL/GenBank/DDBJ whole genome shotgun (WGS) entry which is preliminary data.</text>
</comment>
<dbReference type="AlphaFoldDB" id="A0A0G0FAJ0"/>
<dbReference type="Proteomes" id="UP000033886">
    <property type="component" value="Unassembled WGS sequence"/>
</dbReference>
<accession>A0A0G0FAJ0</accession>
<organism evidence="3 4">
    <name type="scientific">candidate division WS6 bacterium GW2011_GWF1_36_8</name>
    <dbReference type="NCBI Taxonomy" id="1619098"/>
    <lineage>
        <taxon>Bacteria</taxon>
        <taxon>Candidatus Dojkabacteria</taxon>
    </lineage>
</organism>
<evidence type="ECO:0000313" key="3">
    <source>
        <dbReference type="EMBL" id="KKQ14922.1"/>
    </source>
</evidence>
<feature type="signal peptide" evidence="2">
    <location>
        <begin position="1"/>
        <end position="26"/>
    </location>
</feature>
<feature type="compositionally biased region" description="Gly residues" evidence="1">
    <location>
        <begin position="108"/>
        <end position="122"/>
    </location>
</feature>
<feature type="region of interest" description="Disordered" evidence="1">
    <location>
        <begin position="108"/>
        <end position="130"/>
    </location>
</feature>
<feature type="chain" id="PRO_5002532114" evidence="2">
    <location>
        <begin position="27"/>
        <end position="130"/>
    </location>
</feature>
<dbReference type="EMBL" id="LBSK01000056">
    <property type="protein sequence ID" value="KKQ14922.1"/>
    <property type="molecule type" value="Genomic_DNA"/>
</dbReference>
<proteinExistence type="predicted"/>